<dbReference type="SUPFAM" id="SSF46689">
    <property type="entry name" value="Homeodomain-like"/>
    <property type="match status" value="1"/>
</dbReference>
<dbReference type="PROSITE" id="PS01124">
    <property type="entry name" value="HTH_ARAC_FAMILY_2"/>
    <property type="match status" value="1"/>
</dbReference>
<dbReference type="Proteomes" id="UP000036932">
    <property type="component" value="Unassembled WGS sequence"/>
</dbReference>
<dbReference type="PATRIC" id="fig|1705565.3.peg.2260"/>
<keyword evidence="1" id="KW-0805">Transcription regulation</keyword>
<dbReference type="RefSeq" id="WP_054401083.1">
    <property type="nucleotide sequence ID" value="NZ_LIUT01000001.1"/>
</dbReference>
<feature type="domain" description="HTH araC/xylS-type" evidence="6">
    <location>
        <begin position="647"/>
        <end position="745"/>
    </location>
</feature>
<name>A0A0M1P0X3_9BACL</name>
<evidence type="ECO:0000259" key="6">
    <source>
        <dbReference type="PROSITE" id="PS01124"/>
    </source>
</evidence>
<evidence type="ECO:0000256" key="5">
    <source>
        <dbReference type="SAM" id="Phobius"/>
    </source>
</evidence>
<evidence type="ECO:0000256" key="1">
    <source>
        <dbReference type="ARBA" id="ARBA00023015"/>
    </source>
</evidence>
<dbReference type="Pfam" id="PF12833">
    <property type="entry name" value="HTH_18"/>
    <property type="match status" value="1"/>
</dbReference>
<dbReference type="PANTHER" id="PTHR43280">
    <property type="entry name" value="ARAC-FAMILY TRANSCRIPTIONAL REGULATOR"/>
    <property type="match status" value="1"/>
</dbReference>
<dbReference type="AlphaFoldDB" id="A0A0M1P0X3"/>
<feature type="coiled-coil region" evidence="4">
    <location>
        <begin position="343"/>
        <end position="370"/>
    </location>
</feature>
<dbReference type="PRINTS" id="PR00032">
    <property type="entry name" value="HTHARAC"/>
</dbReference>
<dbReference type="OrthoDB" id="2647723at2"/>
<proteinExistence type="predicted"/>
<accession>A0A0M1P0X3</accession>
<comment type="caution">
    <text evidence="7">The sequence shown here is derived from an EMBL/GenBank/DDBJ whole genome shotgun (WGS) entry which is preliminary data.</text>
</comment>
<evidence type="ECO:0000313" key="8">
    <source>
        <dbReference type="Proteomes" id="UP000036932"/>
    </source>
</evidence>
<dbReference type="PROSITE" id="PS00041">
    <property type="entry name" value="HTH_ARAC_FAMILY_1"/>
    <property type="match status" value="1"/>
</dbReference>
<keyword evidence="2" id="KW-0238">DNA-binding</keyword>
<keyword evidence="5" id="KW-1133">Transmembrane helix</keyword>
<dbReference type="PANTHER" id="PTHR43280:SF28">
    <property type="entry name" value="HTH-TYPE TRANSCRIPTIONAL ACTIVATOR RHAS"/>
    <property type="match status" value="1"/>
</dbReference>
<evidence type="ECO:0000256" key="4">
    <source>
        <dbReference type="SAM" id="Coils"/>
    </source>
</evidence>
<evidence type="ECO:0000256" key="3">
    <source>
        <dbReference type="ARBA" id="ARBA00023163"/>
    </source>
</evidence>
<keyword evidence="4" id="KW-0175">Coiled coil</keyword>
<keyword evidence="3" id="KW-0804">Transcription</keyword>
<keyword evidence="5" id="KW-0472">Membrane</keyword>
<feature type="transmembrane region" description="Helical" evidence="5">
    <location>
        <begin position="12"/>
        <end position="37"/>
    </location>
</feature>
<organism evidence="7 8">
    <name type="scientific">Paenibacillus solani</name>
    <dbReference type="NCBI Taxonomy" id="1705565"/>
    <lineage>
        <taxon>Bacteria</taxon>
        <taxon>Bacillati</taxon>
        <taxon>Bacillota</taxon>
        <taxon>Bacilli</taxon>
        <taxon>Bacillales</taxon>
        <taxon>Paenibacillaceae</taxon>
        <taxon>Paenibacillus</taxon>
    </lineage>
</organism>
<protein>
    <submittedName>
        <fullName evidence="7">AraC family transcriptional regulator</fullName>
    </submittedName>
</protein>
<dbReference type="SMART" id="SM00342">
    <property type="entry name" value="HTH_ARAC"/>
    <property type="match status" value="1"/>
</dbReference>
<evidence type="ECO:0000256" key="2">
    <source>
        <dbReference type="ARBA" id="ARBA00023125"/>
    </source>
</evidence>
<reference evidence="8" key="1">
    <citation type="submission" date="2015-08" db="EMBL/GenBank/DDBJ databases">
        <title>Genome sequencing project for genomic taxonomy and phylogenomics of Bacillus-like bacteria.</title>
        <authorList>
            <person name="Liu B."/>
            <person name="Wang J."/>
            <person name="Zhu Y."/>
            <person name="Liu G."/>
            <person name="Chen Q."/>
            <person name="Chen Z."/>
            <person name="Lan J."/>
            <person name="Che J."/>
            <person name="Ge C."/>
            <person name="Shi H."/>
            <person name="Pan Z."/>
            <person name="Liu X."/>
        </authorList>
    </citation>
    <scope>NUCLEOTIDE SEQUENCE [LARGE SCALE GENOMIC DNA]</scope>
    <source>
        <strain evidence="8">FJAT-22460</strain>
    </source>
</reference>
<dbReference type="InterPro" id="IPR009057">
    <property type="entry name" value="Homeodomain-like_sf"/>
</dbReference>
<evidence type="ECO:0000313" key="7">
    <source>
        <dbReference type="EMBL" id="KOR88032.1"/>
    </source>
</evidence>
<dbReference type="InterPro" id="IPR018062">
    <property type="entry name" value="HTH_AraC-typ_CS"/>
</dbReference>
<dbReference type="GO" id="GO:0003700">
    <property type="term" value="F:DNA-binding transcription factor activity"/>
    <property type="evidence" value="ECO:0007669"/>
    <property type="project" value="InterPro"/>
</dbReference>
<dbReference type="GO" id="GO:0043565">
    <property type="term" value="F:sequence-specific DNA binding"/>
    <property type="evidence" value="ECO:0007669"/>
    <property type="project" value="InterPro"/>
</dbReference>
<dbReference type="InterPro" id="IPR020449">
    <property type="entry name" value="Tscrpt_reg_AraC-type_HTH"/>
</dbReference>
<keyword evidence="8" id="KW-1185">Reference proteome</keyword>
<dbReference type="Gene3D" id="1.10.10.60">
    <property type="entry name" value="Homeodomain-like"/>
    <property type="match status" value="2"/>
</dbReference>
<dbReference type="InterPro" id="IPR018060">
    <property type="entry name" value="HTH_AraC"/>
</dbReference>
<gene>
    <name evidence="7" type="ORF">AM231_02005</name>
</gene>
<feature type="transmembrane region" description="Helical" evidence="5">
    <location>
        <begin position="288"/>
        <end position="310"/>
    </location>
</feature>
<dbReference type="EMBL" id="LIUT01000001">
    <property type="protein sequence ID" value="KOR88032.1"/>
    <property type="molecule type" value="Genomic_DNA"/>
</dbReference>
<keyword evidence="5" id="KW-0812">Transmembrane</keyword>
<sequence length="755" mass="86736">MNWIRHKSRSVFFKIFLSFLAIILLFGLFYMVIFQLFKNSFQKEIIDTNQRAIHDTTERFTNQFSRLQVLMFDIYNQSNLIGFNNQLRHQAGYNVNYLKAREVMIQMRSDIYNPLFFLEDTLIYFREHNFVLSKSGSSDASYMFNRSYTSPMYPYSFWNSYEGEQESFTLLPADTYQISNELTEKKLMPYVYRQPDSPYEVIGLIDIDKAAQSFFGESDDRAFAILNAKGKVLYALGSLNQEELPSFEAGQKAVLKDGTYYLMETGAEGLTYVSAVPYSHVSSQLNRLTGGLLLIFCLSLGVALAASYFFSRRLHKPVKQILTTVLNRASNSPVPDTGSITEYDLIQNRIQELFREKEEIRDRMNKHKSVLTSYSYISQLKSINMDISEWEDFLSDDGSFIVVLYHIRFRMNPVYELPLHTDQAVRHMLEHIHLITAERYPGSHTFQIEKNEIVSIFKREEATHLEELLQEIRDVLNEEKELFLVTIAISSQVSDSSEFNQAYHQVKGLTAQAQLLEESQIVTKQRVLPTTVNLSPSQEKGLLDALQAGSEDRCLQIIDQALEAMQRKEAGIAQFRFFADSVAAKIMGYLEMAQIDKNALHSLKQWSTRIAECHCLSDYQGVFRQLIEASCALIRKKKDTGEEPLIAMFMKIIHNQYAEDLSLDYLSAKLNLSSAYLSVYIKEKTGLNFSDHLLGIRMNKAKELLACTDLTVNEISQRVGYLNITSFNRTFKKAAGMTPGAYRRQHVVQTHASSS</sequence>